<dbReference type="Gene3D" id="3.40.710.10">
    <property type="entry name" value="DD-peptidase/beta-lactamase superfamily"/>
    <property type="match status" value="1"/>
</dbReference>
<evidence type="ECO:0000256" key="4">
    <source>
        <dbReference type="ARBA" id="ARBA00007090"/>
    </source>
</evidence>
<dbReference type="AlphaFoldDB" id="A0A1H0MNQ0"/>
<dbReference type="Pfam" id="PF00905">
    <property type="entry name" value="Transpeptidase"/>
    <property type="match status" value="1"/>
</dbReference>
<dbReference type="InterPro" id="IPR032179">
    <property type="entry name" value="Cry22Aa_Ig-like"/>
</dbReference>
<dbReference type="GO" id="GO:0030288">
    <property type="term" value="C:outer membrane-bounded periplasmic space"/>
    <property type="evidence" value="ECO:0007669"/>
    <property type="project" value="TreeGrafter"/>
</dbReference>
<keyword evidence="9" id="KW-0121">Carboxypeptidase</keyword>
<evidence type="ECO:0000256" key="21">
    <source>
        <dbReference type="ARBA" id="ARBA00023268"/>
    </source>
</evidence>
<dbReference type="STRING" id="94869.SAMN04488529_101520"/>
<evidence type="ECO:0000259" key="31">
    <source>
        <dbReference type="Pfam" id="PF16403"/>
    </source>
</evidence>
<proteinExistence type="inferred from homology"/>
<evidence type="ECO:0000313" key="33">
    <source>
        <dbReference type="Proteomes" id="UP000198597"/>
    </source>
</evidence>
<evidence type="ECO:0000256" key="16">
    <source>
        <dbReference type="ARBA" id="ARBA00022968"/>
    </source>
</evidence>
<feature type="transmembrane region" description="Helical" evidence="28">
    <location>
        <begin position="48"/>
        <end position="71"/>
    </location>
</feature>
<dbReference type="GO" id="GO:0008360">
    <property type="term" value="P:regulation of cell shape"/>
    <property type="evidence" value="ECO:0007669"/>
    <property type="project" value="UniProtKB-KW"/>
</dbReference>
<comment type="pathway">
    <text evidence="3">Cell wall biogenesis; peptidoglycan biosynthesis.</text>
</comment>
<dbReference type="EC" id="2.4.99.28" evidence="24"/>
<comment type="function">
    <text evidence="1">Cell wall formation. Synthesis of cross-linked peptidoglycan from the lipid intermediates. The enzyme has a penicillin-insensitive transglycosylase N-terminal domain (formation of linear glycan strands) and a penicillin-sensitive transpeptidase C-terminal domain (cross-linking of the peptide subunits).</text>
</comment>
<dbReference type="InterPro" id="IPR001264">
    <property type="entry name" value="Glyco_trans_51"/>
</dbReference>
<keyword evidence="16" id="KW-0735">Signal-anchor</keyword>
<evidence type="ECO:0000256" key="13">
    <source>
        <dbReference type="ARBA" id="ARBA00022692"/>
    </source>
</evidence>
<keyword evidence="11" id="KW-0328">Glycosyltransferase</keyword>
<comment type="similarity">
    <text evidence="5">In the N-terminal section; belongs to the glycosyltransferase 51 family.</text>
</comment>
<keyword evidence="13 28" id="KW-0812">Transmembrane</keyword>
<dbReference type="InterPro" id="IPR012338">
    <property type="entry name" value="Beta-lactam/transpept-like"/>
</dbReference>
<name>A0A1H0MNQ0_9CLOT</name>
<evidence type="ECO:0000256" key="6">
    <source>
        <dbReference type="ARBA" id="ARBA00012448"/>
    </source>
</evidence>
<keyword evidence="15" id="KW-0133">Cell shape</keyword>
<evidence type="ECO:0000256" key="5">
    <source>
        <dbReference type="ARBA" id="ARBA00007739"/>
    </source>
</evidence>
<evidence type="ECO:0000256" key="1">
    <source>
        <dbReference type="ARBA" id="ARBA00002624"/>
    </source>
</evidence>
<dbReference type="InterPro" id="IPR050396">
    <property type="entry name" value="Glycosyltr_51/Transpeptidase"/>
</dbReference>
<dbReference type="GO" id="GO:0009002">
    <property type="term" value="F:serine-type D-Ala-D-Ala carboxypeptidase activity"/>
    <property type="evidence" value="ECO:0007669"/>
    <property type="project" value="UniProtKB-EC"/>
</dbReference>
<evidence type="ECO:0000256" key="28">
    <source>
        <dbReference type="SAM" id="Phobius"/>
    </source>
</evidence>
<evidence type="ECO:0000256" key="17">
    <source>
        <dbReference type="ARBA" id="ARBA00022984"/>
    </source>
</evidence>
<evidence type="ECO:0000256" key="11">
    <source>
        <dbReference type="ARBA" id="ARBA00022676"/>
    </source>
</evidence>
<dbReference type="GO" id="GO:0008955">
    <property type="term" value="F:peptidoglycan glycosyltransferase activity"/>
    <property type="evidence" value="ECO:0007669"/>
    <property type="project" value="UniProtKB-EC"/>
</dbReference>
<dbReference type="Pfam" id="PF16403">
    <property type="entry name" value="Bact_surface_Ig-like"/>
    <property type="match status" value="1"/>
</dbReference>
<dbReference type="GO" id="GO:0006508">
    <property type="term" value="P:proteolysis"/>
    <property type="evidence" value="ECO:0007669"/>
    <property type="project" value="UniProtKB-KW"/>
</dbReference>
<dbReference type="SUPFAM" id="SSF53955">
    <property type="entry name" value="Lysozyme-like"/>
    <property type="match status" value="1"/>
</dbReference>
<feature type="domain" description="Pesticidal crystal protein Cry22Aa Ig-like" evidence="31">
    <location>
        <begin position="824"/>
        <end position="895"/>
    </location>
</feature>
<dbReference type="InterPro" id="IPR001460">
    <property type="entry name" value="PCN-bd_Tpept"/>
</dbReference>
<feature type="compositionally biased region" description="Basic and acidic residues" evidence="27">
    <location>
        <begin position="788"/>
        <end position="813"/>
    </location>
</feature>
<evidence type="ECO:0000259" key="29">
    <source>
        <dbReference type="Pfam" id="PF00905"/>
    </source>
</evidence>
<evidence type="ECO:0000256" key="9">
    <source>
        <dbReference type="ARBA" id="ARBA00022645"/>
    </source>
</evidence>
<keyword evidence="20" id="KW-0046">Antibiotic resistance</keyword>
<dbReference type="EMBL" id="FNJM01000001">
    <property type="protein sequence ID" value="SDO82011.1"/>
    <property type="molecule type" value="Genomic_DNA"/>
</dbReference>
<protein>
    <recommendedName>
        <fullName evidence="7">Penicillin-binding protein 1A</fullName>
        <ecNumber evidence="24">2.4.99.28</ecNumber>
        <ecNumber evidence="6">3.4.16.4</ecNumber>
    </recommendedName>
</protein>
<dbReference type="Proteomes" id="UP000198597">
    <property type="component" value="Unassembled WGS sequence"/>
</dbReference>
<evidence type="ECO:0000256" key="27">
    <source>
        <dbReference type="SAM" id="MobiDB-lite"/>
    </source>
</evidence>
<evidence type="ECO:0000256" key="20">
    <source>
        <dbReference type="ARBA" id="ARBA00023251"/>
    </source>
</evidence>
<comment type="subcellular location">
    <subcellularLocation>
        <location evidence="2">Cell membrane</location>
        <topology evidence="2">Single-pass type II membrane protein</topology>
    </subcellularLocation>
</comment>
<keyword evidence="14" id="KW-0378">Hydrolase</keyword>
<dbReference type="GO" id="GO:0071555">
    <property type="term" value="P:cell wall organization"/>
    <property type="evidence" value="ECO:0007669"/>
    <property type="project" value="UniProtKB-KW"/>
</dbReference>
<organism evidence="32 33">
    <name type="scientific">Clostridium gasigenes</name>
    <dbReference type="NCBI Taxonomy" id="94869"/>
    <lineage>
        <taxon>Bacteria</taxon>
        <taxon>Bacillati</taxon>
        <taxon>Bacillota</taxon>
        <taxon>Clostridia</taxon>
        <taxon>Eubacteriales</taxon>
        <taxon>Clostridiaceae</taxon>
        <taxon>Clostridium</taxon>
    </lineage>
</organism>
<evidence type="ECO:0000256" key="18">
    <source>
        <dbReference type="ARBA" id="ARBA00022989"/>
    </source>
</evidence>
<dbReference type="FunFam" id="1.10.3810.10:FF:000001">
    <property type="entry name" value="Penicillin-binding protein 1A"/>
    <property type="match status" value="1"/>
</dbReference>
<gene>
    <name evidence="32" type="ORF">SAMN04488529_101520</name>
</gene>
<keyword evidence="17" id="KW-0573">Peptidoglycan synthesis</keyword>
<accession>A0A1H0MNQ0</accession>
<keyword evidence="8" id="KW-1003">Cell membrane</keyword>
<evidence type="ECO:0000259" key="30">
    <source>
        <dbReference type="Pfam" id="PF00912"/>
    </source>
</evidence>
<evidence type="ECO:0000256" key="15">
    <source>
        <dbReference type="ARBA" id="ARBA00022960"/>
    </source>
</evidence>
<evidence type="ECO:0000256" key="8">
    <source>
        <dbReference type="ARBA" id="ARBA00022475"/>
    </source>
</evidence>
<evidence type="ECO:0000256" key="12">
    <source>
        <dbReference type="ARBA" id="ARBA00022679"/>
    </source>
</evidence>
<dbReference type="Gene3D" id="1.10.3810.10">
    <property type="entry name" value="Biosynthetic peptidoglycan transglycosylase-like"/>
    <property type="match status" value="1"/>
</dbReference>
<reference evidence="32 33" key="1">
    <citation type="submission" date="2016-10" db="EMBL/GenBank/DDBJ databases">
        <authorList>
            <person name="de Groot N.N."/>
        </authorList>
    </citation>
    <scope>NUCLEOTIDE SEQUENCE [LARGE SCALE GENOMIC DNA]</scope>
    <source>
        <strain evidence="32 33">DSM 12272</strain>
    </source>
</reference>
<dbReference type="InterPro" id="IPR013783">
    <property type="entry name" value="Ig-like_fold"/>
</dbReference>
<comment type="similarity">
    <text evidence="4">In the C-terminal section; belongs to the transpeptidase family.</text>
</comment>
<dbReference type="PANTHER" id="PTHR32282">
    <property type="entry name" value="BINDING PROTEIN TRANSPEPTIDASE, PUTATIVE-RELATED"/>
    <property type="match status" value="1"/>
</dbReference>
<keyword evidence="12" id="KW-0808">Transferase</keyword>
<dbReference type="GO" id="GO:0046677">
    <property type="term" value="P:response to antibiotic"/>
    <property type="evidence" value="ECO:0007669"/>
    <property type="project" value="UniProtKB-KW"/>
</dbReference>
<dbReference type="GO" id="GO:0008658">
    <property type="term" value="F:penicillin binding"/>
    <property type="evidence" value="ECO:0007669"/>
    <property type="project" value="InterPro"/>
</dbReference>
<feature type="domain" description="Penicillin-binding protein transpeptidase" evidence="29">
    <location>
        <begin position="397"/>
        <end position="680"/>
    </location>
</feature>
<evidence type="ECO:0000256" key="22">
    <source>
        <dbReference type="ARBA" id="ARBA00023316"/>
    </source>
</evidence>
<dbReference type="Pfam" id="PF00912">
    <property type="entry name" value="Transgly"/>
    <property type="match status" value="1"/>
</dbReference>
<evidence type="ECO:0000313" key="32">
    <source>
        <dbReference type="EMBL" id="SDO82011.1"/>
    </source>
</evidence>
<feature type="region of interest" description="Disordered" evidence="27">
    <location>
        <begin position="779"/>
        <end position="833"/>
    </location>
</feature>
<dbReference type="SUPFAM" id="SSF56601">
    <property type="entry name" value="beta-lactamase/transpeptidase-like"/>
    <property type="match status" value="1"/>
</dbReference>
<dbReference type="EC" id="3.4.16.4" evidence="6"/>
<keyword evidence="33" id="KW-1185">Reference proteome</keyword>
<evidence type="ECO:0000256" key="10">
    <source>
        <dbReference type="ARBA" id="ARBA00022670"/>
    </source>
</evidence>
<evidence type="ECO:0000256" key="24">
    <source>
        <dbReference type="ARBA" id="ARBA00044770"/>
    </source>
</evidence>
<evidence type="ECO:0000256" key="2">
    <source>
        <dbReference type="ARBA" id="ARBA00004401"/>
    </source>
</evidence>
<evidence type="ECO:0000256" key="14">
    <source>
        <dbReference type="ARBA" id="ARBA00022801"/>
    </source>
</evidence>
<evidence type="ECO:0000256" key="25">
    <source>
        <dbReference type="ARBA" id="ARBA00049902"/>
    </source>
</evidence>
<comment type="pathway">
    <text evidence="26">Glycan biosynthesis.</text>
</comment>
<dbReference type="RefSeq" id="WP_089965479.1">
    <property type="nucleotide sequence ID" value="NZ_FNJM01000001.1"/>
</dbReference>
<dbReference type="GO" id="GO:0005886">
    <property type="term" value="C:plasma membrane"/>
    <property type="evidence" value="ECO:0007669"/>
    <property type="project" value="UniProtKB-SubCell"/>
</dbReference>
<evidence type="ECO:0000256" key="7">
    <source>
        <dbReference type="ARBA" id="ARBA00018638"/>
    </source>
</evidence>
<evidence type="ECO:0000256" key="26">
    <source>
        <dbReference type="ARBA" id="ARBA00060592"/>
    </source>
</evidence>
<dbReference type="GO" id="GO:0009252">
    <property type="term" value="P:peptidoglycan biosynthetic process"/>
    <property type="evidence" value="ECO:0007669"/>
    <property type="project" value="UniProtKB-UniPathway"/>
</dbReference>
<dbReference type="OrthoDB" id="9766909at2"/>
<dbReference type="Gene3D" id="2.60.40.10">
    <property type="entry name" value="Immunoglobulins"/>
    <property type="match status" value="1"/>
</dbReference>
<dbReference type="PANTHER" id="PTHR32282:SF11">
    <property type="entry name" value="PENICILLIN-BINDING PROTEIN 1B"/>
    <property type="match status" value="1"/>
</dbReference>
<evidence type="ECO:0000256" key="23">
    <source>
        <dbReference type="ARBA" id="ARBA00034000"/>
    </source>
</evidence>
<sequence>MADKKNFNQEKSQANVKNIKTDLKNNTNISSSKKNKKQSKFMKFLKKMFLIIFIVGILTVTVALGYVFAIIKTSPELDVNAIANLSEQSILLDSSGNLIDNLPTEEIRTKIDIAAMPNNLKNAYIAIEDERFYKHKGIDIKRILGAAYRDVINIVNGNKNLHGASTLTQQVIKNTVLTNEVSINRKVKEIYLALKLEKKLSKDQILSQYLNTIPLGGKVYGVEEAAKYYFDKSAKDLTLIESAYIAGITQAPSFYSAYNENNIADPVEYLDRTKTVLMKMRDLKFITLEEYNVAYAEVNENKFVFSQTVVDYRLKYEWFVLPAVEQVKKDLKQKYKYTDDEVSKLMLNGGLKIHTTMDKKLQDSTQNILNERSNIANNDNGGVDAFDANGVPLLQSSAVVMDYRTGYVKALIGGRGTQPAHSLNRASDALRPIASNTKPLTVYGPAIDTKIMTAATPIDDSPLPTSIANQYQPGWDPHNYDYKLDGFISSRDAITWSKNIASVITEHTIGLKTGLAYGEKLGIKYNAASASSIAALALGEQNNAADDLDGGNPLILASAFGTFGNNGNRSEPVFYTKVEDSTGKVLLESNSEQIPVFSPQAAYIMYDILKGPVDKADGRFAKFSNTMPISGKTGTSDSTTDWWFSGLTPYYSASVWVGYDNKYKMNGYSSAAGKLWAQIMAPAHEGLEVTEIEKPDGIVTASVCKDSGKKPTNLCSHDPRGRVTTEMFIAGTEPTAVCDIHVTAKVNKSNNKLASDNTPKWLIEDRVFIRKPNASSAASDYKYTLPTQRDDSKSEAPKSEAPKPEAPKPDVPKPDQSNGNSAPELNGIADRSIKVGETFDPIVGVTATDKEDGDLTSKITISGTVDTTAPGSYKVNYSVTDSKNKTITKQKIITVTGS</sequence>
<keyword evidence="22" id="KW-0961">Cell wall biogenesis/degradation</keyword>
<keyword evidence="10" id="KW-0645">Protease</keyword>
<feature type="domain" description="Glycosyl transferase family 51" evidence="30">
    <location>
        <begin position="96"/>
        <end position="280"/>
    </location>
</feature>
<evidence type="ECO:0000256" key="3">
    <source>
        <dbReference type="ARBA" id="ARBA00004752"/>
    </source>
</evidence>
<keyword evidence="21" id="KW-0511">Multifunctional enzyme</keyword>
<dbReference type="InterPro" id="IPR036950">
    <property type="entry name" value="PBP_transglycosylase"/>
</dbReference>
<dbReference type="UniPathway" id="UPA00219"/>
<comment type="catalytic activity">
    <reaction evidence="25">
        <text>[GlcNAc-(1-&gt;4)-Mur2Ac(oyl-L-Ala-gamma-D-Glu-L-Lys-D-Ala-D-Ala)](n)-di-trans,octa-cis-undecaprenyl diphosphate + beta-D-GlcNAc-(1-&gt;4)-Mur2Ac(oyl-L-Ala-gamma-D-Glu-L-Lys-D-Ala-D-Ala)-di-trans,octa-cis-undecaprenyl diphosphate = [GlcNAc-(1-&gt;4)-Mur2Ac(oyl-L-Ala-gamma-D-Glu-L-Lys-D-Ala-D-Ala)](n+1)-di-trans,octa-cis-undecaprenyl diphosphate + di-trans,octa-cis-undecaprenyl diphosphate + H(+)</text>
        <dbReference type="Rhea" id="RHEA:23708"/>
        <dbReference type="Rhea" id="RHEA-COMP:9602"/>
        <dbReference type="Rhea" id="RHEA-COMP:9603"/>
        <dbReference type="ChEBI" id="CHEBI:15378"/>
        <dbReference type="ChEBI" id="CHEBI:58405"/>
        <dbReference type="ChEBI" id="CHEBI:60033"/>
        <dbReference type="ChEBI" id="CHEBI:78435"/>
        <dbReference type="EC" id="2.4.99.28"/>
    </reaction>
</comment>
<keyword evidence="18 28" id="KW-1133">Transmembrane helix</keyword>
<comment type="catalytic activity">
    <reaction evidence="23">
        <text>Preferential cleavage: (Ac)2-L-Lys-D-Ala-|-D-Ala. Also transpeptidation of peptidyl-alanyl moieties that are N-acyl substituents of D-alanine.</text>
        <dbReference type="EC" id="3.4.16.4"/>
    </reaction>
</comment>
<evidence type="ECO:0000256" key="19">
    <source>
        <dbReference type="ARBA" id="ARBA00023136"/>
    </source>
</evidence>
<dbReference type="InterPro" id="IPR023346">
    <property type="entry name" value="Lysozyme-like_dom_sf"/>
</dbReference>
<keyword evidence="19 28" id="KW-0472">Membrane</keyword>